<feature type="compositionally biased region" description="Basic and acidic residues" evidence="7">
    <location>
        <begin position="241"/>
        <end position="253"/>
    </location>
</feature>
<sequence>MLAAYAGKGEACKLLLERGADPHIKTSNGKNARSLSWDAGHRAISAYITKSIARSMSVSTTGSAIASSSSAAAPAHLATLFNRPGEQSTESDSTDSKKVASSPLCRNRSVSAPSASAPTPPPAVPSISPSQAAQGSSPKPDDTSADTANILEKQPSRQRLTVEPMTSTRVYSVHRQGVIPRYGSKSVHYFPEEQPVSGDELPAQLASTELSGAVPDPSASTSTASSRKYVRLHRPSNHSLSEQDKEQDKEADLNRRMQRWQELKERTRNPIWVRITVFLTTVFCCCCGGRGLVPRRWSRRRQDWTQDRRQDRRDKWTICFLLTLFAAGLTFLLFGLALVTCRPESAMTLTSEQFMEKYSNTNGGSSSSSSVLVMVRGSVYDFGRLFQNKLFASVPPTVIQSFLSKAGGQDLSFLFPSPDSSACQFYGAENDFGKCTGSNRTTDHCRLDPALAVLSTNVASLLAGVYRSDIMITFEWSEINDRGRGQDRDLFAYGNRVYDITDYLSQSANVSSMISPQEKKTMDWFKTLVGKDASKAILRRSDHSTLVRCIEANFRVGTVAGQTDGCLVATVINTFVLVVIVLVSMMRLVSAWIYWWILGRQQKHGGATRDKSGEVHSAQASEATPTLADRRDSYPSSSKSSVLALVVCRATDERDQIKATLDSVAGSFYDPERMLMLIVCDHDTTLPPQAELGDDRVGAIACLDLLGLDRARGNETMWNGKGDEKIQGEPESSAPSPQPGKITRLPLVPGARQVYACHYQVDARRVPCLLVTHSSRFFTHGPGADTEFRSWESKRIVLQWLYRVGFNEPLSQFEYELFEKARGLTGHTPDIYQFLWMTSVGTTCDRASLGQMTATLDQNEQIMGICGQGILSNRATSWLTRLQDYENHMWHQLTNTFESTVGAVQSLPSEFSLVRIKVIGRDESRPKSIDKLARLEKDPGPGQEDPIRGSVESDEEMDSELAHLEEKERGRQSLEESNLPKLDTGLGIVHQEDLEAQPTTTPPTQPLFENNDPLHYWNPIAIHPEVVCSYVDNKASTLHDRSLVFEGVEDRFLTGILHKTFPTRRIVYLPLATYQVRARTKFWPLVEDRRQKFIGLFFVLWDQMWAQDMRGFFCWSINFLVILEWLVLWLRPLAILLAVVLTVVYGVGAAREIGALGSLPVVLALAIAWGTIWLQPILGLLVGARTPGSAGLAGRFVGLFLYLVTMPLHGFIIPLYAIASLDRSNIYDKESDNREEFVHSQDDLEVAMGSTKPSLDHDQQRHEGRRQHWVRWKQASSSPERPPRQKLVKQSRLQLSPSPQTLQPQSTRKPSQTAKWAQVFEDPSLTLDSLKARAVSQHSNLGADGIRSVCWKVYLSCLPSLEISTWPSALHVERERYNDLRKKFIQILGNGDGPERDLEVNNPLSLAEDSPWQQFFADSELRKVIKQDVERTLPDIDYFRSDKVQDILNDILFIYCKINHDVSYRQGMHELVAHILYVVSSESLDADTIASDESSDATLEIMKSVLDSNHVEHDTYMLFSSLMERAKPWYEFSDEKMTRPKPKPGKQTPVIEWSEKIFFHLQRIDNELFLHLKSLEIQPQLFGIRWFRLLFGREFPMEDALCLWDGIFANDSSLKICIFIGVALLLKIKDELLEGDFSECLHKLMRYPAVKDVYRFIPQALRLQQMPNAAGGQEIIRQNCALAGKPLPPLPVEEVSNHRPHIHHQESESSQTSNSSYQQHSSPQQHQRRPGHHAGQDYGKGQGNGVLSQHLPPAALDAIKPVAEGFAHVTKNVLESKGGAALNKAIHDMKKNTQSYIRKANTHIQSPSPPSFPPMFDNAINSSGRLATATRSAPSQQLPHKVVMDQQMQAQLGQVVAKVITILKAELSSSASRSDEKAGSGGKEGDDPSFGKGPSKAAKAAMTGLEHVHDILFEITKEFDPQIIESNLSEPPVVAISAAKEQRQENDTPVNATTSHEKKAAPKPAASKHAAKTTAHPGTGATESVNDRPSMQAAPRRSGQFQRSTSSSVLPETHTTNEPGSPTLATPPLRSSGSSGLLGAPRVKSPRSTLAQSKYGWMLDGASEEGHGGQAGSGISSTPSSSLASAKSGTSVPGPKSTNELFSAGASATRVALDPMGGYVSRRSDSASGRSIGSLSHQGQQSDEDPLRAL</sequence>
<feature type="transmembrane region" description="Helical" evidence="8">
    <location>
        <begin position="1119"/>
        <end position="1147"/>
    </location>
</feature>
<dbReference type="GO" id="GO:0005886">
    <property type="term" value="C:plasma membrane"/>
    <property type="evidence" value="ECO:0007669"/>
    <property type="project" value="UniProtKB-SubCell"/>
</dbReference>
<dbReference type="PANTHER" id="PTHR22957">
    <property type="entry name" value="TBC1 DOMAIN FAMILY MEMBER GTPASE-ACTIVATING PROTEIN"/>
    <property type="match status" value="1"/>
</dbReference>
<dbReference type="InterPro" id="IPR036770">
    <property type="entry name" value="Ankyrin_rpt-contain_sf"/>
</dbReference>
<evidence type="ECO:0000256" key="2">
    <source>
        <dbReference type="ARBA" id="ARBA00022468"/>
    </source>
</evidence>
<feature type="compositionally biased region" description="Polar residues" evidence="7">
    <location>
        <begin position="1999"/>
        <end position="2024"/>
    </location>
</feature>
<dbReference type="GO" id="GO:0016740">
    <property type="term" value="F:transferase activity"/>
    <property type="evidence" value="ECO:0007669"/>
    <property type="project" value="UniProtKB-KW"/>
</dbReference>
<feature type="region of interest" description="Disordered" evidence="7">
    <location>
        <begin position="1687"/>
        <end position="1749"/>
    </location>
</feature>
<dbReference type="InterPro" id="IPR035969">
    <property type="entry name" value="Rab-GAP_TBC_sf"/>
</dbReference>
<proteinExistence type="predicted"/>
<dbReference type="InterPro" id="IPR000195">
    <property type="entry name" value="Rab-GAP-TBC_dom"/>
</dbReference>
<feature type="transmembrane region" description="Helical" evidence="8">
    <location>
        <begin position="575"/>
        <end position="597"/>
    </location>
</feature>
<keyword evidence="5" id="KW-0325">Glycoprotein</keyword>
<keyword evidence="6" id="KW-0040">ANK repeat</keyword>
<feature type="compositionally biased region" description="Low complexity" evidence="7">
    <location>
        <begin position="125"/>
        <end position="134"/>
    </location>
</feature>
<feature type="region of interest" description="Disordered" evidence="7">
    <location>
        <begin position="1939"/>
        <end position="2150"/>
    </location>
</feature>
<reference evidence="10" key="1">
    <citation type="journal article" date="2020" name="Fungal Divers.">
        <title>Resolving the Mortierellaceae phylogeny through synthesis of multi-gene phylogenetics and phylogenomics.</title>
        <authorList>
            <person name="Vandepol N."/>
            <person name="Liber J."/>
            <person name="Desiro A."/>
            <person name="Na H."/>
            <person name="Kennedy M."/>
            <person name="Barry K."/>
            <person name="Grigoriev I.V."/>
            <person name="Miller A.N."/>
            <person name="O'Donnell K."/>
            <person name="Stajich J.E."/>
            <person name="Bonito G."/>
        </authorList>
    </citation>
    <scope>NUCLEOTIDE SEQUENCE</scope>
    <source>
        <strain evidence="10">KOD1015</strain>
    </source>
</reference>
<feature type="region of interest" description="Disordered" evidence="7">
    <location>
        <begin position="1249"/>
        <end position="1314"/>
    </location>
</feature>
<feature type="transmembrane region" description="Helical" evidence="8">
    <location>
        <begin position="1159"/>
        <end position="1184"/>
    </location>
</feature>
<dbReference type="FunFam" id="1.10.472.80:FF:000038">
    <property type="entry name" value="TBC1 domain family member 5"/>
    <property type="match status" value="1"/>
</dbReference>
<keyword evidence="11" id="KW-1185">Reference proteome</keyword>
<name>A0A9P6KFI1_9FUNG</name>
<dbReference type="PROSITE" id="PS50086">
    <property type="entry name" value="TBC_RABGAP"/>
    <property type="match status" value="1"/>
</dbReference>
<keyword evidence="3" id="KW-1003">Cell membrane</keyword>
<comment type="caution">
    <text evidence="10">The sequence shown here is derived from an EMBL/GenBank/DDBJ whole genome shotgun (WGS) entry which is preliminary data.</text>
</comment>
<evidence type="ECO:0000256" key="7">
    <source>
        <dbReference type="SAM" id="MobiDB-lite"/>
    </source>
</evidence>
<evidence type="ECO:0000313" key="10">
    <source>
        <dbReference type="EMBL" id="KAF9582998.1"/>
    </source>
</evidence>
<feature type="compositionally biased region" description="Basic and acidic residues" evidence="7">
    <location>
        <begin position="1873"/>
        <end position="1886"/>
    </location>
</feature>
<organism evidence="10 11">
    <name type="scientific">Lunasporangiospora selenospora</name>
    <dbReference type="NCBI Taxonomy" id="979761"/>
    <lineage>
        <taxon>Eukaryota</taxon>
        <taxon>Fungi</taxon>
        <taxon>Fungi incertae sedis</taxon>
        <taxon>Mucoromycota</taxon>
        <taxon>Mortierellomycotina</taxon>
        <taxon>Mortierellomycetes</taxon>
        <taxon>Mortierellales</taxon>
        <taxon>Mortierellaceae</taxon>
        <taxon>Lunasporangiospora</taxon>
    </lineage>
</organism>
<keyword evidence="8" id="KW-1133">Transmembrane helix</keyword>
<dbReference type="InterPro" id="IPR036400">
    <property type="entry name" value="Cyt_B5-like_heme/steroid_sf"/>
</dbReference>
<feature type="repeat" description="ANK" evidence="6">
    <location>
        <begin position="1"/>
        <end position="27"/>
    </location>
</feature>
<evidence type="ECO:0000256" key="4">
    <source>
        <dbReference type="ARBA" id="ARBA00022679"/>
    </source>
</evidence>
<dbReference type="Pfam" id="PF00566">
    <property type="entry name" value="RabGAP-TBC"/>
    <property type="match status" value="1"/>
</dbReference>
<evidence type="ECO:0000256" key="8">
    <source>
        <dbReference type="SAM" id="Phobius"/>
    </source>
</evidence>
<gene>
    <name evidence="10" type="primary">TBC1D5</name>
    <name evidence="10" type="ORF">BGW38_010452</name>
</gene>
<protein>
    <submittedName>
        <fullName evidence="10">TBC1 domain, member 5</fullName>
    </submittedName>
</protein>
<evidence type="ECO:0000259" key="9">
    <source>
        <dbReference type="PROSITE" id="PS50086"/>
    </source>
</evidence>
<dbReference type="Gene3D" id="1.10.8.270">
    <property type="entry name" value="putative rabgap domain of human tbc1 domain family member 14 like domains"/>
    <property type="match status" value="1"/>
</dbReference>
<comment type="subcellular location">
    <subcellularLocation>
        <location evidence="1">Cell membrane</location>
        <topology evidence="1">Multi-pass membrane protein</topology>
    </subcellularLocation>
</comment>
<dbReference type="SMART" id="SM00164">
    <property type="entry name" value="TBC"/>
    <property type="match status" value="1"/>
</dbReference>
<dbReference type="GO" id="GO:0005096">
    <property type="term" value="F:GTPase activator activity"/>
    <property type="evidence" value="ECO:0007669"/>
    <property type="project" value="UniProtKB-KW"/>
</dbReference>
<feature type="region of interest" description="Disordered" evidence="7">
    <location>
        <begin position="607"/>
        <end position="636"/>
    </location>
</feature>
<dbReference type="PANTHER" id="PTHR22957:SF337">
    <property type="entry name" value="TBC1 DOMAIN FAMILY MEMBER 5"/>
    <property type="match status" value="1"/>
</dbReference>
<feature type="transmembrane region" description="Helical" evidence="8">
    <location>
        <begin position="318"/>
        <end position="339"/>
    </location>
</feature>
<dbReference type="Proteomes" id="UP000780801">
    <property type="component" value="Unassembled WGS sequence"/>
</dbReference>
<feature type="region of interest" description="Disordered" evidence="7">
    <location>
        <begin position="210"/>
        <end position="253"/>
    </location>
</feature>
<feature type="region of interest" description="Disordered" evidence="7">
    <location>
        <begin position="716"/>
        <end position="741"/>
    </location>
</feature>
<keyword evidence="8" id="KW-0812">Transmembrane</keyword>
<dbReference type="SUPFAM" id="SSF55856">
    <property type="entry name" value="Cytochrome b5-like heme/steroid binding domain"/>
    <property type="match status" value="1"/>
</dbReference>
<keyword evidence="2" id="KW-0343">GTPase activation</keyword>
<dbReference type="Pfam" id="PF22997">
    <property type="entry name" value="CHS4"/>
    <property type="match status" value="1"/>
</dbReference>
<feature type="compositionally biased region" description="Low complexity" evidence="7">
    <location>
        <begin position="1962"/>
        <end position="1977"/>
    </location>
</feature>
<keyword evidence="8" id="KW-0472">Membrane</keyword>
<dbReference type="Pfam" id="PF03142">
    <property type="entry name" value="Chitin_synth_2"/>
    <property type="match status" value="2"/>
</dbReference>
<dbReference type="SUPFAM" id="SSF48403">
    <property type="entry name" value="Ankyrin repeat"/>
    <property type="match status" value="1"/>
</dbReference>
<dbReference type="FunFam" id="1.10.8.270:FF:000031">
    <property type="entry name" value="TBC1 domain family member 5"/>
    <property type="match status" value="1"/>
</dbReference>
<dbReference type="InterPro" id="IPR002110">
    <property type="entry name" value="Ankyrin_rpt"/>
</dbReference>
<feature type="region of interest" description="Disordered" evidence="7">
    <location>
        <begin position="84"/>
        <end position="168"/>
    </location>
</feature>
<evidence type="ECO:0000256" key="5">
    <source>
        <dbReference type="ARBA" id="ARBA00023180"/>
    </source>
</evidence>
<evidence type="ECO:0000313" key="11">
    <source>
        <dbReference type="Proteomes" id="UP000780801"/>
    </source>
</evidence>
<feature type="region of interest" description="Disordered" evidence="7">
    <location>
        <begin position="933"/>
        <end position="981"/>
    </location>
</feature>
<dbReference type="InterPro" id="IPR054295">
    <property type="entry name" value="CHS4-like_dom"/>
</dbReference>
<evidence type="ECO:0000256" key="6">
    <source>
        <dbReference type="PROSITE-ProRule" id="PRU00023"/>
    </source>
</evidence>
<feature type="region of interest" description="Disordered" evidence="7">
    <location>
        <begin position="1868"/>
        <end position="1898"/>
    </location>
</feature>
<feature type="compositionally biased region" description="Low complexity" evidence="7">
    <location>
        <begin position="1708"/>
        <end position="1725"/>
    </location>
</feature>
<feature type="compositionally biased region" description="Polar residues" evidence="7">
    <location>
        <begin position="2126"/>
        <end position="2141"/>
    </location>
</feature>
<dbReference type="Gene3D" id="1.10.472.80">
    <property type="entry name" value="Ypt/Rab-GAP domain of gyp1p, domain 3"/>
    <property type="match status" value="1"/>
</dbReference>
<accession>A0A9P6KFI1</accession>
<feature type="domain" description="Rab-GAP TBC" evidence="9">
    <location>
        <begin position="1341"/>
        <end position="1611"/>
    </location>
</feature>
<keyword evidence="4" id="KW-0808">Transferase</keyword>
<dbReference type="SUPFAM" id="SSF47923">
    <property type="entry name" value="Ypt/Rab-GAP domain of gyp1p"/>
    <property type="match status" value="2"/>
</dbReference>
<dbReference type="OrthoDB" id="27140at2759"/>
<dbReference type="PROSITE" id="PS50088">
    <property type="entry name" value="ANK_REPEAT"/>
    <property type="match status" value="1"/>
</dbReference>
<evidence type="ECO:0000256" key="1">
    <source>
        <dbReference type="ARBA" id="ARBA00004651"/>
    </source>
</evidence>
<evidence type="ECO:0000256" key="3">
    <source>
        <dbReference type="ARBA" id="ARBA00022475"/>
    </source>
</evidence>
<feature type="transmembrane region" description="Helical" evidence="8">
    <location>
        <begin position="1196"/>
        <end position="1219"/>
    </location>
</feature>
<feature type="compositionally biased region" description="Basic and acidic residues" evidence="7">
    <location>
        <begin position="960"/>
        <end position="974"/>
    </location>
</feature>
<feature type="compositionally biased region" description="Low complexity" evidence="7">
    <location>
        <begin position="2029"/>
        <end position="2039"/>
    </location>
</feature>
<feature type="transmembrane region" description="Helical" evidence="8">
    <location>
        <begin position="271"/>
        <end position="293"/>
    </location>
</feature>
<feature type="compositionally biased region" description="Low complexity" evidence="7">
    <location>
        <begin position="1290"/>
        <end position="1308"/>
    </location>
</feature>
<dbReference type="Gene3D" id="1.25.40.20">
    <property type="entry name" value="Ankyrin repeat-containing domain"/>
    <property type="match status" value="1"/>
</dbReference>
<feature type="compositionally biased region" description="Low complexity" evidence="7">
    <location>
        <begin position="2073"/>
        <end position="2091"/>
    </location>
</feature>
<dbReference type="EMBL" id="JAABOA010000847">
    <property type="protein sequence ID" value="KAF9582998.1"/>
    <property type="molecule type" value="Genomic_DNA"/>
</dbReference>